<comment type="similarity">
    <text evidence="2 7">Belongs to the dihydrofolate reductase family.</text>
</comment>
<organism evidence="9 10">
    <name type="scientific">Candidatus Komeilibacteria bacterium RIFOXYC1_FULL_37_11</name>
    <dbReference type="NCBI Taxonomy" id="1798555"/>
    <lineage>
        <taxon>Bacteria</taxon>
        <taxon>Candidatus Komeiliibacteriota</taxon>
    </lineage>
</organism>
<dbReference type="PANTHER" id="PTHR48069">
    <property type="entry name" value="DIHYDROFOLATE REDUCTASE"/>
    <property type="match status" value="1"/>
</dbReference>
<reference evidence="9 10" key="1">
    <citation type="journal article" date="2016" name="Nat. Commun.">
        <title>Thousands of microbial genomes shed light on interconnected biogeochemical processes in an aquifer system.</title>
        <authorList>
            <person name="Anantharaman K."/>
            <person name="Brown C.T."/>
            <person name="Hug L.A."/>
            <person name="Sharon I."/>
            <person name="Castelle C.J."/>
            <person name="Probst A.J."/>
            <person name="Thomas B.C."/>
            <person name="Singh A."/>
            <person name="Wilkins M.J."/>
            <person name="Karaoz U."/>
            <person name="Brodie E.L."/>
            <person name="Williams K.H."/>
            <person name="Hubbard S.S."/>
            <person name="Banfield J.F."/>
        </authorList>
    </citation>
    <scope>NUCLEOTIDE SEQUENCE [LARGE SCALE GENOMIC DNA]</scope>
</reference>
<comment type="caution">
    <text evidence="9">The sequence shown here is derived from an EMBL/GenBank/DDBJ whole genome shotgun (WGS) entry which is preliminary data.</text>
</comment>
<dbReference type="Gene3D" id="3.40.430.10">
    <property type="entry name" value="Dihydrofolate Reductase, subunit A"/>
    <property type="match status" value="1"/>
</dbReference>
<comment type="pathway">
    <text evidence="1 7">Cofactor biosynthesis; tetrahydrofolate biosynthesis; 5,6,7,8-tetrahydrofolate from 7,8-dihydrofolate: step 1/1.</text>
</comment>
<evidence type="ECO:0000256" key="3">
    <source>
        <dbReference type="ARBA" id="ARBA00012856"/>
    </source>
</evidence>
<proteinExistence type="inferred from homology"/>
<keyword evidence="6 7" id="KW-0560">Oxidoreductase</keyword>
<keyword evidence="5 7" id="KW-0521">NADP</keyword>
<sequence>MKKPIISLIAAVTKDRGIGYQNKLLVHLPPDLKHFKEVTSGHMVIMGQTTYQSMGKALPGRENIVLTRDQNFKVGDAKVMYSIEEALEYIKSSSEEEVFFIGGASIYAQAIKFADKLYLTLIDQIYPADTFFPEYASGFTLVSESEEQDYNGIKFKYTELTR</sequence>
<comment type="function">
    <text evidence="7">Key enzyme in folate metabolism. Catalyzes an essential reaction for de novo glycine and purine synthesis, and for DNA precursor synthesis.</text>
</comment>
<dbReference type="PRINTS" id="PR00070">
    <property type="entry name" value="DHFR"/>
</dbReference>
<evidence type="ECO:0000313" key="10">
    <source>
        <dbReference type="Proteomes" id="UP000177626"/>
    </source>
</evidence>
<evidence type="ECO:0000256" key="5">
    <source>
        <dbReference type="ARBA" id="ARBA00022857"/>
    </source>
</evidence>
<dbReference type="Proteomes" id="UP000177626">
    <property type="component" value="Unassembled WGS sequence"/>
</dbReference>
<dbReference type="InterPro" id="IPR012259">
    <property type="entry name" value="DHFR"/>
</dbReference>
<gene>
    <name evidence="9" type="ORF">A2406_01075</name>
</gene>
<accession>A0A1G2BWB3</accession>
<dbReference type="Pfam" id="PF00186">
    <property type="entry name" value="DHFR_1"/>
    <property type="match status" value="1"/>
</dbReference>
<dbReference type="InterPro" id="IPR024072">
    <property type="entry name" value="DHFR-like_dom_sf"/>
</dbReference>
<dbReference type="CDD" id="cd00209">
    <property type="entry name" value="DHFR"/>
    <property type="match status" value="1"/>
</dbReference>
<dbReference type="SUPFAM" id="SSF53597">
    <property type="entry name" value="Dihydrofolate reductase-like"/>
    <property type="match status" value="1"/>
</dbReference>
<dbReference type="InterPro" id="IPR001796">
    <property type="entry name" value="DHFR_dom"/>
</dbReference>
<comment type="catalytic activity">
    <reaction evidence="7">
        <text>(6S)-5,6,7,8-tetrahydrofolate + NADP(+) = 7,8-dihydrofolate + NADPH + H(+)</text>
        <dbReference type="Rhea" id="RHEA:15009"/>
        <dbReference type="ChEBI" id="CHEBI:15378"/>
        <dbReference type="ChEBI" id="CHEBI:57451"/>
        <dbReference type="ChEBI" id="CHEBI:57453"/>
        <dbReference type="ChEBI" id="CHEBI:57783"/>
        <dbReference type="ChEBI" id="CHEBI:58349"/>
        <dbReference type="EC" id="1.5.1.3"/>
    </reaction>
</comment>
<dbReference type="AlphaFoldDB" id="A0A1G2BWB3"/>
<dbReference type="EC" id="1.5.1.3" evidence="3 7"/>
<name>A0A1G2BWB3_9BACT</name>
<evidence type="ECO:0000256" key="1">
    <source>
        <dbReference type="ARBA" id="ARBA00004903"/>
    </source>
</evidence>
<feature type="domain" description="DHFR" evidence="8">
    <location>
        <begin position="5"/>
        <end position="162"/>
    </location>
</feature>
<dbReference type="GO" id="GO:0046654">
    <property type="term" value="P:tetrahydrofolate biosynthetic process"/>
    <property type="evidence" value="ECO:0007669"/>
    <property type="project" value="UniProtKB-UniPathway"/>
</dbReference>
<dbReference type="GO" id="GO:0006730">
    <property type="term" value="P:one-carbon metabolic process"/>
    <property type="evidence" value="ECO:0007669"/>
    <property type="project" value="UniProtKB-KW"/>
</dbReference>
<dbReference type="UniPathway" id="UPA00077">
    <property type="reaction ID" value="UER00158"/>
</dbReference>
<dbReference type="PROSITE" id="PS51330">
    <property type="entry name" value="DHFR_2"/>
    <property type="match status" value="1"/>
</dbReference>
<evidence type="ECO:0000256" key="7">
    <source>
        <dbReference type="PIRNR" id="PIRNR000194"/>
    </source>
</evidence>
<dbReference type="GO" id="GO:0004146">
    <property type="term" value="F:dihydrofolate reductase activity"/>
    <property type="evidence" value="ECO:0007669"/>
    <property type="project" value="UniProtKB-EC"/>
</dbReference>
<evidence type="ECO:0000313" key="9">
    <source>
        <dbReference type="EMBL" id="OGY93474.1"/>
    </source>
</evidence>
<keyword evidence="4 7" id="KW-0554">One-carbon metabolism</keyword>
<dbReference type="PIRSF" id="PIRSF000194">
    <property type="entry name" value="DHFR"/>
    <property type="match status" value="1"/>
</dbReference>
<evidence type="ECO:0000259" key="8">
    <source>
        <dbReference type="PROSITE" id="PS51330"/>
    </source>
</evidence>
<dbReference type="GO" id="GO:0046452">
    <property type="term" value="P:dihydrofolate metabolic process"/>
    <property type="evidence" value="ECO:0007669"/>
    <property type="project" value="TreeGrafter"/>
</dbReference>
<dbReference type="EMBL" id="MHKQ01000021">
    <property type="protein sequence ID" value="OGY93474.1"/>
    <property type="molecule type" value="Genomic_DNA"/>
</dbReference>
<dbReference type="PANTHER" id="PTHR48069:SF3">
    <property type="entry name" value="DIHYDROFOLATE REDUCTASE"/>
    <property type="match status" value="1"/>
</dbReference>
<evidence type="ECO:0000256" key="4">
    <source>
        <dbReference type="ARBA" id="ARBA00022563"/>
    </source>
</evidence>
<dbReference type="GO" id="GO:0046655">
    <property type="term" value="P:folic acid metabolic process"/>
    <property type="evidence" value="ECO:0007669"/>
    <property type="project" value="TreeGrafter"/>
</dbReference>
<protein>
    <recommendedName>
        <fullName evidence="3 7">Dihydrofolate reductase</fullName>
        <ecNumber evidence="3 7">1.5.1.3</ecNumber>
    </recommendedName>
</protein>
<evidence type="ECO:0000256" key="2">
    <source>
        <dbReference type="ARBA" id="ARBA00009539"/>
    </source>
</evidence>
<evidence type="ECO:0000256" key="6">
    <source>
        <dbReference type="ARBA" id="ARBA00023002"/>
    </source>
</evidence>
<dbReference type="GO" id="GO:0050661">
    <property type="term" value="F:NADP binding"/>
    <property type="evidence" value="ECO:0007669"/>
    <property type="project" value="InterPro"/>
</dbReference>